<keyword evidence="3" id="KW-1185">Reference proteome</keyword>
<evidence type="ECO:0000313" key="2">
    <source>
        <dbReference type="EMBL" id="KAF2168586.1"/>
    </source>
</evidence>
<feature type="transmembrane region" description="Helical" evidence="1">
    <location>
        <begin position="21"/>
        <end position="45"/>
    </location>
</feature>
<evidence type="ECO:0008006" key="4">
    <source>
        <dbReference type="Google" id="ProtNLM"/>
    </source>
</evidence>
<sequence>MPLPDYGAAPLAKTFLLVRGLSLIAMIAIVGVTANFVSQIVSSNIEPPKEIVGTLVITCLATLYTLLTIPFFYANARLSLLLMTATDTLLLLAFLTLSIILGRPLSYLNCPAIASQTAASNAHSAAAFTQSLAQNLNESGARLGLGRWAGSTRTNCYESKAVWGLGIALAVLYFCSVVVLPTLWVKARRVGGGSGGGKSAF</sequence>
<protein>
    <recommendedName>
        <fullName evidence="4">MARVEL domain-containing protein</fullName>
    </recommendedName>
</protein>
<dbReference type="GeneID" id="54569809"/>
<evidence type="ECO:0000313" key="3">
    <source>
        <dbReference type="Proteomes" id="UP000799537"/>
    </source>
</evidence>
<keyword evidence="1" id="KW-1133">Transmembrane helix</keyword>
<accession>A0A6A6CSY7</accession>
<feature type="transmembrane region" description="Helical" evidence="1">
    <location>
        <begin position="80"/>
        <end position="101"/>
    </location>
</feature>
<dbReference type="AlphaFoldDB" id="A0A6A6CSY7"/>
<dbReference type="Proteomes" id="UP000799537">
    <property type="component" value="Unassembled WGS sequence"/>
</dbReference>
<reference evidence="2" key="1">
    <citation type="journal article" date="2020" name="Stud. Mycol.">
        <title>101 Dothideomycetes genomes: a test case for predicting lifestyles and emergence of pathogens.</title>
        <authorList>
            <person name="Haridas S."/>
            <person name="Albert R."/>
            <person name="Binder M."/>
            <person name="Bloem J."/>
            <person name="Labutti K."/>
            <person name="Salamov A."/>
            <person name="Andreopoulos B."/>
            <person name="Baker S."/>
            <person name="Barry K."/>
            <person name="Bills G."/>
            <person name="Bluhm B."/>
            <person name="Cannon C."/>
            <person name="Castanera R."/>
            <person name="Culley D."/>
            <person name="Daum C."/>
            <person name="Ezra D."/>
            <person name="Gonzalez J."/>
            <person name="Henrissat B."/>
            <person name="Kuo A."/>
            <person name="Liang C."/>
            <person name="Lipzen A."/>
            <person name="Lutzoni F."/>
            <person name="Magnuson J."/>
            <person name="Mondo S."/>
            <person name="Nolan M."/>
            <person name="Ohm R."/>
            <person name="Pangilinan J."/>
            <person name="Park H.-J."/>
            <person name="Ramirez L."/>
            <person name="Alfaro M."/>
            <person name="Sun H."/>
            <person name="Tritt A."/>
            <person name="Yoshinaga Y."/>
            <person name="Zwiers L.-H."/>
            <person name="Turgeon B."/>
            <person name="Goodwin S."/>
            <person name="Spatafora J."/>
            <person name="Crous P."/>
            <person name="Grigoriev I."/>
        </authorList>
    </citation>
    <scope>NUCLEOTIDE SEQUENCE</scope>
    <source>
        <strain evidence="2">ATCC 36951</strain>
    </source>
</reference>
<name>A0A6A6CSY7_ZASCE</name>
<feature type="transmembrane region" description="Helical" evidence="1">
    <location>
        <begin position="51"/>
        <end position="73"/>
    </location>
</feature>
<evidence type="ECO:0000256" key="1">
    <source>
        <dbReference type="SAM" id="Phobius"/>
    </source>
</evidence>
<feature type="transmembrane region" description="Helical" evidence="1">
    <location>
        <begin position="161"/>
        <end position="185"/>
    </location>
</feature>
<proteinExistence type="predicted"/>
<dbReference type="OrthoDB" id="5366688at2759"/>
<dbReference type="RefSeq" id="XP_033669475.1">
    <property type="nucleotide sequence ID" value="XM_033816537.1"/>
</dbReference>
<keyword evidence="1" id="KW-0812">Transmembrane</keyword>
<gene>
    <name evidence="2" type="ORF">M409DRAFT_65499</name>
</gene>
<keyword evidence="1" id="KW-0472">Membrane</keyword>
<dbReference type="EMBL" id="ML993590">
    <property type="protein sequence ID" value="KAF2168586.1"/>
    <property type="molecule type" value="Genomic_DNA"/>
</dbReference>
<organism evidence="2 3">
    <name type="scientific">Zasmidium cellare ATCC 36951</name>
    <dbReference type="NCBI Taxonomy" id="1080233"/>
    <lineage>
        <taxon>Eukaryota</taxon>
        <taxon>Fungi</taxon>
        <taxon>Dikarya</taxon>
        <taxon>Ascomycota</taxon>
        <taxon>Pezizomycotina</taxon>
        <taxon>Dothideomycetes</taxon>
        <taxon>Dothideomycetidae</taxon>
        <taxon>Mycosphaerellales</taxon>
        <taxon>Mycosphaerellaceae</taxon>
        <taxon>Zasmidium</taxon>
    </lineage>
</organism>